<sequence length="378" mass="42477">MDITAGLPKNVSIGCGSCGYQVSKMRCRKFRVLLIVMLLFGCFVPVSGGIGNTSLCLPQQGAFWLGVHPPVQYHATEMDVTNSSIASFARAVGKKPAIVVFSHEWGVNKSFPSKQFAQIYESGATPWVRLMLRSDIHQNKPEPLFTMSRILNGAYDAELRNWAVQVKNLGYPVIVEYGTEVNGKWFPWNGYWTGNTHGAEKFRETYRHIFQVLEKEGASNLIRVYHVNWHSDPDESWNTIAAYYPGDEFVDIIGVSVYGALTPKEKNVKPFSEMMDLSYQEIVALNTSKPIIIAETGTDINNEYINPVVWTKDALMNLSSGRWPGVIGIVWWNSAWPNDSTSGYNTSMRVEEDSTLQELLHNLIGNDSRFVNKTDLTC</sequence>
<dbReference type="AlphaFoldDB" id="A0A2V2N9P0"/>
<feature type="transmembrane region" description="Helical" evidence="4">
    <location>
        <begin position="30"/>
        <end position="50"/>
    </location>
</feature>
<accession>A0A2V2N9P0</accession>
<dbReference type="EMBL" id="QGMY01000007">
    <property type="protein sequence ID" value="PWR72321.1"/>
    <property type="molecule type" value="Genomic_DNA"/>
</dbReference>
<dbReference type="SUPFAM" id="SSF51445">
    <property type="entry name" value="(Trans)glycosidases"/>
    <property type="match status" value="1"/>
</dbReference>
<evidence type="ECO:0000313" key="6">
    <source>
        <dbReference type="EMBL" id="PWR72321.1"/>
    </source>
</evidence>
<organism evidence="6 7">
    <name type="scientific">Methanospirillum lacunae</name>
    <dbReference type="NCBI Taxonomy" id="668570"/>
    <lineage>
        <taxon>Archaea</taxon>
        <taxon>Methanobacteriati</taxon>
        <taxon>Methanobacteriota</taxon>
        <taxon>Stenosarchaea group</taxon>
        <taxon>Methanomicrobia</taxon>
        <taxon>Methanomicrobiales</taxon>
        <taxon>Methanospirillaceae</taxon>
        <taxon>Methanospirillum</taxon>
    </lineage>
</organism>
<comment type="similarity">
    <text evidence="1">Belongs to the glycosyl hydrolase 26 family.</text>
</comment>
<dbReference type="PANTHER" id="PTHR40079:SF4">
    <property type="entry name" value="GH26 DOMAIN-CONTAINING PROTEIN-RELATED"/>
    <property type="match status" value="1"/>
</dbReference>
<keyword evidence="4" id="KW-0812">Transmembrane</keyword>
<dbReference type="InterPro" id="IPR022790">
    <property type="entry name" value="GH26_dom"/>
</dbReference>
<dbReference type="Proteomes" id="UP000245657">
    <property type="component" value="Unassembled WGS sequence"/>
</dbReference>
<dbReference type="PROSITE" id="PS51764">
    <property type="entry name" value="GH26"/>
    <property type="match status" value="1"/>
</dbReference>
<keyword evidence="4" id="KW-0472">Membrane</keyword>
<gene>
    <name evidence="6" type="ORF">DK846_10140</name>
</gene>
<keyword evidence="3" id="KW-0326">Glycosidase</keyword>
<evidence type="ECO:0000256" key="2">
    <source>
        <dbReference type="ARBA" id="ARBA00022801"/>
    </source>
</evidence>
<reference evidence="6 7" key="1">
    <citation type="submission" date="2018-05" db="EMBL/GenBank/DDBJ databases">
        <title>Draft genome of Methanospirillum lacunae Ki8-1.</title>
        <authorList>
            <person name="Dueholm M.S."/>
            <person name="Nielsen P.H."/>
            <person name="Bakmann L.F."/>
            <person name="Otzen D.E."/>
        </authorList>
    </citation>
    <scope>NUCLEOTIDE SEQUENCE [LARGE SCALE GENOMIC DNA]</scope>
    <source>
        <strain evidence="6 7">Ki8-1</strain>
    </source>
</reference>
<dbReference type="InterPro" id="IPR017853">
    <property type="entry name" value="GH"/>
</dbReference>
<keyword evidence="2" id="KW-0378">Hydrolase</keyword>
<proteinExistence type="inferred from homology"/>
<evidence type="ECO:0000256" key="3">
    <source>
        <dbReference type="ARBA" id="ARBA00023295"/>
    </source>
</evidence>
<feature type="domain" description="GH26" evidence="5">
    <location>
        <begin position="46"/>
        <end position="353"/>
    </location>
</feature>
<evidence type="ECO:0000256" key="4">
    <source>
        <dbReference type="SAM" id="Phobius"/>
    </source>
</evidence>
<dbReference type="PANTHER" id="PTHR40079">
    <property type="entry name" value="MANNAN ENDO-1,4-BETA-MANNOSIDASE E-RELATED"/>
    <property type="match status" value="1"/>
</dbReference>
<keyword evidence="4" id="KW-1133">Transmembrane helix</keyword>
<dbReference type="InterPro" id="IPR000805">
    <property type="entry name" value="Glyco_hydro_26"/>
</dbReference>
<dbReference type="GO" id="GO:0006080">
    <property type="term" value="P:substituted mannan metabolic process"/>
    <property type="evidence" value="ECO:0007669"/>
    <property type="project" value="InterPro"/>
</dbReference>
<evidence type="ECO:0000313" key="7">
    <source>
        <dbReference type="Proteomes" id="UP000245657"/>
    </source>
</evidence>
<dbReference type="GO" id="GO:0016985">
    <property type="term" value="F:mannan endo-1,4-beta-mannosidase activity"/>
    <property type="evidence" value="ECO:0007669"/>
    <property type="project" value="InterPro"/>
</dbReference>
<dbReference type="Gene3D" id="3.20.20.80">
    <property type="entry name" value="Glycosidases"/>
    <property type="match status" value="1"/>
</dbReference>
<evidence type="ECO:0000259" key="5">
    <source>
        <dbReference type="PROSITE" id="PS51764"/>
    </source>
</evidence>
<name>A0A2V2N9P0_9EURY</name>
<comment type="caution">
    <text evidence="6">The sequence shown here is derived from an EMBL/GenBank/DDBJ whole genome shotgun (WGS) entry which is preliminary data.</text>
</comment>
<evidence type="ECO:0000256" key="1">
    <source>
        <dbReference type="ARBA" id="ARBA00007754"/>
    </source>
</evidence>
<keyword evidence="7" id="KW-1185">Reference proteome</keyword>
<protein>
    <submittedName>
        <fullName evidence="6">Beta-mannanase</fullName>
    </submittedName>
</protein>
<dbReference type="Pfam" id="PF02156">
    <property type="entry name" value="Glyco_hydro_26"/>
    <property type="match status" value="1"/>
</dbReference>